<proteinExistence type="predicted"/>
<evidence type="ECO:0000313" key="3">
    <source>
        <dbReference type="Proteomes" id="UP000038040"/>
    </source>
</evidence>
<dbReference type="WBParaSite" id="DME_0000432101-mRNA-1">
    <property type="protein sequence ID" value="DME_0000432101-mRNA-1"/>
    <property type="gene ID" value="DME_0000432101"/>
</dbReference>
<protein>
    <submittedName>
        <fullName evidence="2 5">Uncharacterized protein</fullName>
    </submittedName>
</protein>
<gene>
    <name evidence="2" type="ORF">DME_LOCUS8204</name>
</gene>
<feature type="transmembrane region" description="Helical" evidence="1">
    <location>
        <begin position="33"/>
        <end position="59"/>
    </location>
</feature>
<dbReference type="AlphaFoldDB" id="A0A0N4UAW8"/>
<keyword evidence="1" id="KW-0472">Membrane</keyword>
<keyword evidence="1" id="KW-1133">Transmembrane helix</keyword>
<dbReference type="Proteomes" id="UP000274756">
    <property type="component" value="Unassembled WGS sequence"/>
</dbReference>
<accession>A0A0N4UAW8</accession>
<keyword evidence="4" id="KW-1185">Reference proteome</keyword>
<evidence type="ECO:0000313" key="2">
    <source>
        <dbReference type="EMBL" id="VDN58231.1"/>
    </source>
</evidence>
<reference evidence="2 4" key="2">
    <citation type="submission" date="2018-11" db="EMBL/GenBank/DDBJ databases">
        <authorList>
            <consortium name="Pathogen Informatics"/>
        </authorList>
    </citation>
    <scope>NUCLEOTIDE SEQUENCE [LARGE SCALE GENOMIC DNA]</scope>
</reference>
<evidence type="ECO:0000313" key="5">
    <source>
        <dbReference type="WBParaSite" id="DME_0000432101-mRNA-1"/>
    </source>
</evidence>
<dbReference type="EMBL" id="UYYG01001166">
    <property type="protein sequence ID" value="VDN58231.1"/>
    <property type="molecule type" value="Genomic_DNA"/>
</dbReference>
<evidence type="ECO:0000256" key="1">
    <source>
        <dbReference type="SAM" id="Phobius"/>
    </source>
</evidence>
<name>A0A0N4UAW8_DRAME</name>
<evidence type="ECO:0000313" key="4">
    <source>
        <dbReference type="Proteomes" id="UP000274756"/>
    </source>
</evidence>
<sequence length="87" mass="10066">MPKYDLCHFENCFDCLCGLGQSYTVGTDLNSRAYLSAATMVMYANSFSTCVMGFGFYFLAYYKRFYWCYCLILNKLNNFKEANLSTP</sequence>
<dbReference type="Proteomes" id="UP000038040">
    <property type="component" value="Unplaced"/>
</dbReference>
<keyword evidence="1" id="KW-0812">Transmembrane</keyword>
<organism evidence="3 5">
    <name type="scientific">Dracunculus medinensis</name>
    <name type="common">Guinea worm</name>
    <dbReference type="NCBI Taxonomy" id="318479"/>
    <lineage>
        <taxon>Eukaryota</taxon>
        <taxon>Metazoa</taxon>
        <taxon>Ecdysozoa</taxon>
        <taxon>Nematoda</taxon>
        <taxon>Chromadorea</taxon>
        <taxon>Rhabditida</taxon>
        <taxon>Spirurina</taxon>
        <taxon>Dracunculoidea</taxon>
        <taxon>Dracunculidae</taxon>
        <taxon>Dracunculus</taxon>
    </lineage>
</organism>
<reference evidence="5" key="1">
    <citation type="submission" date="2017-02" db="UniProtKB">
        <authorList>
            <consortium name="WormBaseParasite"/>
        </authorList>
    </citation>
    <scope>IDENTIFICATION</scope>
</reference>